<sequence>MGNSGLREVQSFLRINARLLQTVSVQVIRHVGFFERLMDYHPLHFFYTTIIDPKLSTRKVRSSDDDYVYSGLIQEGSPRS</sequence>
<reference evidence="1 2" key="1">
    <citation type="submission" date="2021-06" db="EMBL/GenBank/DDBJ databases">
        <title>Caerostris extrusa draft genome.</title>
        <authorList>
            <person name="Kono N."/>
            <person name="Arakawa K."/>
        </authorList>
    </citation>
    <scope>NUCLEOTIDE SEQUENCE [LARGE SCALE GENOMIC DNA]</scope>
</reference>
<evidence type="ECO:0000313" key="1">
    <source>
        <dbReference type="EMBL" id="GIY82639.1"/>
    </source>
</evidence>
<evidence type="ECO:0008006" key="3">
    <source>
        <dbReference type="Google" id="ProtNLM"/>
    </source>
</evidence>
<protein>
    <recommendedName>
        <fullName evidence="3">Maturase K</fullName>
    </recommendedName>
</protein>
<proteinExistence type="predicted"/>
<gene>
    <name evidence="1" type="ORF">CEXT_377521</name>
</gene>
<comment type="caution">
    <text evidence="1">The sequence shown here is derived from an EMBL/GenBank/DDBJ whole genome shotgun (WGS) entry which is preliminary data.</text>
</comment>
<keyword evidence="2" id="KW-1185">Reference proteome</keyword>
<dbReference type="EMBL" id="BPLR01016266">
    <property type="protein sequence ID" value="GIY82639.1"/>
    <property type="molecule type" value="Genomic_DNA"/>
</dbReference>
<accession>A0AAV4WLL7</accession>
<evidence type="ECO:0000313" key="2">
    <source>
        <dbReference type="Proteomes" id="UP001054945"/>
    </source>
</evidence>
<name>A0AAV4WLL7_CAEEX</name>
<organism evidence="1 2">
    <name type="scientific">Caerostris extrusa</name>
    <name type="common">Bark spider</name>
    <name type="synonym">Caerostris bankana</name>
    <dbReference type="NCBI Taxonomy" id="172846"/>
    <lineage>
        <taxon>Eukaryota</taxon>
        <taxon>Metazoa</taxon>
        <taxon>Ecdysozoa</taxon>
        <taxon>Arthropoda</taxon>
        <taxon>Chelicerata</taxon>
        <taxon>Arachnida</taxon>
        <taxon>Araneae</taxon>
        <taxon>Araneomorphae</taxon>
        <taxon>Entelegynae</taxon>
        <taxon>Araneoidea</taxon>
        <taxon>Araneidae</taxon>
        <taxon>Caerostris</taxon>
    </lineage>
</organism>
<dbReference type="Proteomes" id="UP001054945">
    <property type="component" value="Unassembled WGS sequence"/>
</dbReference>
<dbReference type="AlphaFoldDB" id="A0AAV4WLL7"/>